<accession>A0ABP9FU64</accession>
<keyword evidence="2" id="KW-1185">Reference proteome</keyword>
<dbReference type="EMBL" id="BAABLW010000005">
    <property type="protein sequence ID" value="GAA4915631.1"/>
    <property type="molecule type" value="Genomic_DNA"/>
</dbReference>
<organism evidence="1 2">
    <name type="scientific">Nesterenkonia rhizosphaerae</name>
    <dbReference type="NCBI Taxonomy" id="1348272"/>
    <lineage>
        <taxon>Bacteria</taxon>
        <taxon>Bacillati</taxon>
        <taxon>Actinomycetota</taxon>
        <taxon>Actinomycetes</taxon>
        <taxon>Micrococcales</taxon>
        <taxon>Micrococcaceae</taxon>
        <taxon>Nesterenkonia</taxon>
    </lineage>
</organism>
<comment type="caution">
    <text evidence="1">The sequence shown here is derived from an EMBL/GenBank/DDBJ whole genome shotgun (WGS) entry which is preliminary data.</text>
</comment>
<dbReference type="Proteomes" id="UP001500368">
    <property type="component" value="Unassembled WGS sequence"/>
</dbReference>
<protein>
    <submittedName>
        <fullName evidence="1">Uncharacterized protein</fullName>
    </submittedName>
</protein>
<gene>
    <name evidence="1" type="ORF">GCM10025790_08290</name>
</gene>
<evidence type="ECO:0000313" key="1">
    <source>
        <dbReference type="EMBL" id="GAA4915631.1"/>
    </source>
</evidence>
<proteinExistence type="predicted"/>
<sequence length="128" mass="14561">MVTMNDFLERVRAEHDAEVAKGLHDQDCEHSTSEGFLLCHCSKRRREAEGRTALPTLSWNYPTCTGCWEEVSHDGDSFRCQRCKVSWSSDATDGDTADHFDDDYGDISRCPECQRRGCTRSDHGRVNV</sequence>
<dbReference type="RefSeq" id="WP_345476816.1">
    <property type="nucleotide sequence ID" value="NZ_BAABLW010000005.1"/>
</dbReference>
<evidence type="ECO:0000313" key="2">
    <source>
        <dbReference type="Proteomes" id="UP001500368"/>
    </source>
</evidence>
<name>A0ABP9FU64_9MICC</name>
<reference evidence="2" key="1">
    <citation type="journal article" date="2019" name="Int. J. Syst. Evol. Microbiol.">
        <title>The Global Catalogue of Microorganisms (GCM) 10K type strain sequencing project: providing services to taxonomists for standard genome sequencing and annotation.</title>
        <authorList>
            <consortium name="The Broad Institute Genomics Platform"/>
            <consortium name="The Broad Institute Genome Sequencing Center for Infectious Disease"/>
            <person name="Wu L."/>
            <person name="Ma J."/>
        </authorList>
    </citation>
    <scope>NUCLEOTIDE SEQUENCE [LARGE SCALE GENOMIC DNA]</scope>
    <source>
        <strain evidence="2">JCM 19129</strain>
    </source>
</reference>